<gene>
    <name evidence="3" type="ORF">H6G72_13600</name>
</gene>
<dbReference type="InterPro" id="IPR006119">
    <property type="entry name" value="Resolv_N"/>
</dbReference>
<dbReference type="Gene3D" id="3.90.1750.20">
    <property type="entry name" value="Putative Large Serine Recombinase, Chain B, Domain 2"/>
    <property type="match status" value="1"/>
</dbReference>
<protein>
    <submittedName>
        <fullName evidence="3">Recombinase family protein</fullName>
    </submittedName>
</protein>
<organism evidence="3 4">
    <name type="scientific">Planktothricoides raciborskii FACHB-1370</name>
    <dbReference type="NCBI Taxonomy" id="2949576"/>
    <lineage>
        <taxon>Bacteria</taxon>
        <taxon>Bacillati</taxon>
        <taxon>Cyanobacteriota</taxon>
        <taxon>Cyanophyceae</taxon>
        <taxon>Oscillatoriophycideae</taxon>
        <taxon>Oscillatoriales</taxon>
        <taxon>Oscillatoriaceae</taxon>
        <taxon>Planktothricoides</taxon>
    </lineage>
</organism>
<evidence type="ECO:0000259" key="2">
    <source>
        <dbReference type="PROSITE" id="PS51737"/>
    </source>
</evidence>
<dbReference type="PANTHER" id="PTHR30461:SF26">
    <property type="entry name" value="RESOLVASE HOMOLOG YNEB"/>
    <property type="match status" value="1"/>
</dbReference>
<reference evidence="3 4" key="1">
    <citation type="journal article" date="2020" name="ISME J.">
        <title>Comparative genomics reveals insights into cyanobacterial evolution and habitat adaptation.</title>
        <authorList>
            <person name="Chen M.Y."/>
            <person name="Teng W.K."/>
            <person name="Zhao L."/>
            <person name="Hu C.X."/>
            <person name="Zhou Y.K."/>
            <person name="Han B.P."/>
            <person name="Song L.R."/>
            <person name="Shu W.S."/>
        </authorList>
    </citation>
    <scope>NUCLEOTIDE SEQUENCE [LARGE SCALE GENOMIC DNA]</scope>
    <source>
        <strain evidence="3 4">FACHB-1370</strain>
    </source>
</reference>
<proteinExistence type="inferred from homology"/>
<dbReference type="InterPro" id="IPR036162">
    <property type="entry name" value="Resolvase-like_N_sf"/>
</dbReference>
<dbReference type="InterPro" id="IPR038109">
    <property type="entry name" value="DNA_bind_recomb_sf"/>
</dbReference>
<dbReference type="InterPro" id="IPR025827">
    <property type="entry name" value="Zn_ribbon_recom_dom"/>
</dbReference>
<sequence length="438" mass="50646">MKIIAYLYSDPLLEPMPDPTSWGWEVDRVYQDLSDRTQLEQLFTDCTEEPADYLLIHRLEELGDSIAEISDRIHQLETLGTEIVAIETPGSIPELSQSLTQRADLIQLLAQIQTTQHSRQIRKGHARNRINALPPPGKAPFGYRRGKDRYALDRAAAPVIKEFFEHFLLYGSLRGAVRYLAQKYNKKISVTTGRRWLTNPVYRGDLAYKNGEVIANTHIPIISRQEAAQIDRLLRRNQQLPPRTASCSRSLSGLVVCGQCQATMTVTRVSTYRRDREYLYLRSPHCPQKPKCKAIAYSEVLQKTIDRICQDLPVAVAQLQTPDSAIKQNIKQNITAAIAEKTQILDQLQDLCDRHILDEETRQLRAYKLRTEISQLQRQLAELPPVNLRETAQAVSIPQFWLDLTESERRFYFREFIRQIQIDRQDTSWQLRICFIFE</sequence>
<name>A0ABR8EEI8_9CYAN</name>
<accession>A0ABR8EEI8</accession>
<dbReference type="Pfam" id="PF00239">
    <property type="entry name" value="Resolvase"/>
    <property type="match status" value="1"/>
</dbReference>
<comment type="caution">
    <text evidence="3">The sequence shown here is derived from an EMBL/GenBank/DDBJ whole genome shotgun (WGS) entry which is preliminary data.</text>
</comment>
<comment type="similarity">
    <text evidence="1">Belongs to the site-specific recombinase resolvase family.</text>
</comment>
<dbReference type="Pfam" id="PF13408">
    <property type="entry name" value="Zn_ribbon_recom"/>
    <property type="match status" value="1"/>
</dbReference>
<evidence type="ECO:0000313" key="3">
    <source>
        <dbReference type="EMBL" id="MBD2544852.1"/>
    </source>
</evidence>
<dbReference type="InterPro" id="IPR050639">
    <property type="entry name" value="SSR_resolvase"/>
</dbReference>
<dbReference type="Proteomes" id="UP000641954">
    <property type="component" value="Unassembled WGS sequence"/>
</dbReference>
<evidence type="ECO:0000313" key="4">
    <source>
        <dbReference type="Proteomes" id="UP000641954"/>
    </source>
</evidence>
<dbReference type="SMART" id="SM00857">
    <property type="entry name" value="Resolvase"/>
    <property type="match status" value="1"/>
</dbReference>
<dbReference type="Pfam" id="PF07508">
    <property type="entry name" value="Recombinase"/>
    <property type="match status" value="1"/>
</dbReference>
<keyword evidence="4" id="KW-1185">Reference proteome</keyword>
<dbReference type="InterPro" id="IPR011109">
    <property type="entry name" value="DNA_bind_recombinase_dom"/>
</dbReference>
<dbReference type="SUPFAM" id="SSF53041">
    <property type="entry name" value="Resolvase-like"/>
    <property type="match status" value="1"/>
</dbReference>
<dbReference type="PROSITE" id="PS51737">
    <property type="entry name" value="RECOMBINASE_DNA_BIND"/>
    <property type="match status" value="1"/>
</dbReference>
<dbReference type="PANTHER" id="PTHR30461">
    <property type="entry name" value="DNA-INVERTASE FROM LAMBDOID PROPHAGE"/>
    <property type="match status" value="1"/>
</dbReference>
<dbReference type="RefSeq" id="WP_190878651.1">
    <property type="nucleotide sequence ID" value="NZ_JACJSK010000017.1"/>
</dbReference>
<dbReference type="EMBL" id="JACJSK010000017">
    <property type="protein sequence ID" value="MBD2544852.1"/>
    <property type="molecule type" value="Genomic_DNA"/>
</dbReference>
<feature type="domain" description="Recombinase" evidence="2">
    <location>
        <begin position="140"/>
        <end position="240"/>
    </location>
</feature>
<evidence type="ECO:0000256" key="1">
    <source>
        <dbReference type="ARBA" id="ARBA00009913"/>
    </source>
</evidence>